<dbReference type="SUPFAM" id="SSF54791">
    <property type="entry name" value="Eukaryotic type KH-domain (KH-domain type I)"/>
    <property type="match status" value="1"/>
</dbReference>
<protein>
    <submittedName>
        <fullName evidence="1">Uncharacterized protein</fullName>
    </submittedName>
</protein>
<gene>
    <name evidence="1" type="ORF">SO802_013077</name>
</gene>
<name>A0AAW2D5C4_9ROSI</name>
<dbReference type="InterPro" id="IPR036612">
    <property type="entry name" value="KH_dom_type_1_sf"/>
</dbReference>
<comment type="caution">
    <text evidence="1">The sequence shown here is derived from an EMBL/GenBank/DDBJ whole genome shotgun (WGS) entry which is preliminary data.</text>
</comment>
<dbReference type="AlphaFoldDB" id="A0AAW2D5C4"/>
<evidence type="ECO:0000313" key="2">
    <source>
        <dbReference type="Proteomes" id="UP001459277"/>
    </source>
</evidence>
<accession>A0AAW2D5C4</accession>
<dbReference type="Proteomes" id="UP001459277">
    <property type="component" value="Unassembled WGS sequence"/>
</dbReference>
<keyword evidence="2" id="KW-1185">Reference proteome</keyword>
<proteinExistence type="predicted"/>
<dbReference type="Gene3D" id="3.30.310.210">
    <property type="match status" value="1"/>
</dbReference>
<reference evidence="1 2" key="1">
    <citation type="submission" date="2024-01" db="EMBL/GenBank/DDBJ databases">
        <title>A telomere-to-telomere, gap-free genome of sweet tea (Lithocarpus litseifolius).</title>
        <authorList>
            <person name="Zhou J."/>
        </authorList>
    </citation>
    <scope>NUCLEOTIDE SEQUENCE [LARGE SCALE GENOMIC DNA]</scope>
    <source>
        <strain evidence="1">Zhou-2022a</strain>
        <tissue evidence="1">Leaf</tissue>
    </source>
</reference>
<evidence type="ECO:0000313" key="1">
    <source>
        <dbReference type="EMBL" id="KAL0005516.1"/>
    </source>
</evidence>
<sequence length="159" mass="17492">MLKPCYVSYKKTNSTARRSSDGANFGPRLSANDIRSNNYASHSSGFIESGVAPMADHVQPYYGEDIVFRILCPIDKVDSVVGEVDGILELLRNEIGVDVKVTDPVVGSDEQIIIISSEEGPDDEMFPVQEALLHIQTRTVDLVPEKDNIITIRLLTCPV</sequence>
<dbReference type="EMBL" id="JAZDWU010000004">
    <property type="protein sequence ID" value="KAL0005516.1"/>
    <property type="molecule type" value="Genomic_DNA"/>
</dbReference>
<dbReference type="GO" id="GO:0003723">
    <property type="term" value="F:RNA binding"/>
    <property type="evidence" value="ECO:0007669"/>
    <property type="project" value="InterPro"/>
</dbReference>
<organism evidence="1 2">
    <name type="scientific">Lithocarpus litseifolius</name>
    <dbReference type="NCBI Taxonomy" id="425828"/>
    <lineage>
        <taxon>Eukaryota</taxon>
        <taxon>Viridiplantae</taxon>
        <taxon>Streptophyta</taxon>
        <taxon>Embryophyta</taxon>
        <taxon>Tracheophyta</taxon>
        <taxon>Spermatophyta</taxon>
        <taxon>Magnoliopsida</taxon>
        <taxon>eudicotyledons</taxon>
        <taxon>Gunneridae</taxon>
        <taxon>Pentapetalae</taxon>
        <taxon>rosids</taxon>
        <taxon>fabids</taxon>
        <taxon>Fagales</taxon>
        <taxon>Fagaceae</taxon>
        <taxon>Lithocarpus</taxon>
    </lineage>
</organism>
<dbReference type="CDD" id="cd22459">
    <property type="entry name" value="KH-I_PEPPER_rpt1_like"/>
    <property type="match status" value="1"/>
</dbReference>